<keyword evidence="5" id="KW-1185">Reference proteome</keyword>
<dbReference type="AlphaFoldDB" id="A0A8J3ES07"/>
<comment type="caution">
    <text evidence="2">The sequence shown here is derived from an EMBL/GenBank/DDBJ whole genome shotgun (WGS) entry which is preliminary data.</text>
</comment>
<evidence type="ECO:0000313" key="4">
    <source>
        <dbReference type="Proteomes" id="UP000621856"/>
    </source>
</evidence>
<proteinExistence type="predicted"/>
<reference evidence="2" key="3">
    <citation type="submission" date="2020-09" db="EMBL/GenBank/DDBJ databases">
        <authorList>
            <person name="Sun Q."/>
            <person name="Zhou Y."/>
        </authorList>
    </citation>
    <scope>NUCLEOTIDE SEQUENCE</scope>
    <source>
        <strain evidence="2">CGMCC 1.14984</strain>
    </source>
</reference>
<gene>
    <name evidence="3" type="ORF">FF098_016845</name>
    <name evidence="2" type="ORF">GCM10011355_32350</name>
</gene>
<organism evidence="2 4">
    <name type="scientific">Aquisalinus luteolus</name>
    <dbReference type="NCBI Taxonomy" id="1566827"/>
    <lineage>
        <taxon>Bacteria</taxon>
        <taxon>Pseudomonadati</taxon>
        <taxon>Pseudomonadota</taxon>
        <taxon>Alphaproteobacteria</taxon>
        <taxon>Parvularculales</taxon>
        <taxon>Parvularculaceae</taxon>
        <taxon>Aquisalinus</taxon>
    </lineage>
</organism>
<dbReference type="Proteomes" id="UP000621856">
    <property type="component" value="Unassembled WGS sequence"/>
</dbReference>
<accession>A0A8J3ES07</accession>
<evidence type="ECO:0000313" key="5">
    <source>
        <dbReference type="Proteomes" id="UP000818603"/>
    </source>
</evidence>
<evidence type="ECO:0000313" key="3">
    <source>
        <dbReference type="EMBL" id="NHK29577.1"/>
    </source>
</evidence>
<feature type="transmembrane region" description="Helical" evidence="1">
    <location>
        <begin position="12"/>
        <end position="35"/>
    </location>
</feature>
<dbReference type="EMBL" id="VCJR02000006">
    <property type="protein sequence ID" value="NHK29577.1"/>
    <property type="molecule type" value="Genomic_DNA"/>
</dbReference>
<keyword evidence="1" id="KW-1133">Transmembrane helix</keyword>
<dbReference type="EMBL" id="BMGZ01000004">
    <property type="protein sequence ID" value="GGI01518.1"/>
    <property type="molecule type" value="Genomic_DNA"/>
</dbReference>
<keyword evidence="1" id="KW-0812">Transmembrane</keyword>
<dbReference type="Proteomes" id="UP000818603">
    <property type="component" value="Unassembled WGS sequence"/>
</dbReference>
<name>A0A8J3ES07_9PROT</name>
<evidence type="ECO:0000313" key="2">
    <source>
        <dbReference type="EMBL" id="GGI01518.1"/>
    </source>
</evidence>
<keyword evidence="1" id="KW-0472">Membrane</keyword>
<dbReference type="RefSeq" id="WP_155142774.1">
    <property type="nucleotide sequence ID" value="NZ_BMGZ01000004.1"/>
</dbReference>
<evidence type="ECO:0000256" key="1">
    <source>
        <dbReference type="SAM" id="Phobius"/>
    </source>
</evidence>
<reference evidence="2" key="1">
    <citation type="journal article" date="2014" name="Int. J. Syst. Evol. Microbiol.">
        <title>Complete genome sequence of Corynebacterium casei LMG S-19264T (=DSM 44701T), isolated from a smear-ripened cheese.</title>
        <authorList>
            <consortium name="US DOE Joint Genome Institute (JGI-PGF)"/>
            <person name="Walter F."/>
            <person name="Albersmeier A."/>
            <person name="Kalinowski J."/>
            <person name="Ruckert C."/>
        </authorList>
    </citation>
    <scope>NUCLEOTIDE SEQUENCE</scope>
    <source>
        <strain evidence="2">CGMCC 1.14984</strain>
    </source>
</reference>
<sequence>MSEMKLPATELRFSLALGTGMLIQAAVALIWAGAASERLNQLERRADSTAQVIERTARLEEQMYYMRSTLDRIDTRLQQITEDE</sequence>
<protein>
    <submittedName>
        <fullName evidence="2">Uncharacterized protein</fullName>
    </submittedName>
</protein>
<reference evidence="3 5" key="2">
    <citation type="submission" date="2020-02" db="EMBL/GenBank/DDBJ databases">
        <title>Genome sequence of Parvularcula flava strain NH6-79.</title>
        <authorList>
            <person name="Abdul Karim M.H."/>
            <person name="Lam M.Q."/>
            <person name="Chen S.J."/>
            <person name="Yahya A."/>
            <person name="Shahir S."/>
            <person name="Shamsir M.S."/>
            <person name="Chong C.S."/>
        </authorList>
    </citation>
    <scope>NUCLEOTIDE SEQUENCE [LARGE SCALE GENOMIC DNA]</scope>
    <source>
        <strain evidence="3 5">NH6-79</strain>
    </source>
</reference>